<proteinExistence type="predicted"/>
<evidence type="ECO:0000313" key="1">
    <source>
        <dbReference type="EMBL" id="NDU43858.1"/>
    </source>
</evidence>
<dbReference type="EMBL" id="WNJL01000050">
    <property type="protein sequence ID" value="NDU43858.1"/>
    <property type="molecule type" value="Genomic_DNA"/>
</dbReference>
<gene>
    <name evidence="1" type="ORF">GL267_14855</name>
</gene>
<name>A0A845UQT1_9PROT</name>
<reference evidence="1" key="1">
    <citation type="submission" date="2019-11" db="EMBL/GenBank/DDBJ databases">
        <title>Acidithiobacillus ferrianus sp. nov.: a facultatively anaerobic and extremely acidophilic chemolithoautotroph.</title>
        <authorList>
            <person name="Norris P.R."/>
            <person name="Falagan C."/>
            <person name="Moya-Beltran A."/>
            <person name="Castro M."/>
            <person name="Quatrini R."/>
            <person name="Johnson D.B."/>
        </authorList>
    </citation>
    <scope>NUCLEOTIDE SEQUENCE [LARGE SCALE GENOMIC DNA]</scope>
    <source>
        <strain evidence="1">MG</strain>
    </source>
</reference>
<dbReference type="RefSeq" id="WP_163099336.1">
    <property type="nucleotide sequence ID" value="NZ_CP127523.1"/>
</dbReference>
<organism evidence="1">
    <name type="scientific">Acidithiobacillus ferrianus</name>
    <dbReference type="NCBI Taxonomy" id="2678518"/>
    <lineage>
        <taxon>Bacteria</taxon>
        <taxon>Pseudomonadati</taxon>
        <taxon>Pseudomonadota</taxon>
        <taxon>Acidithiobacillia</taxon>
        <taxon>Acidithiobacillales</taxon>
        <taxon>Acidithiobacillaceae</taxon>
        <taxon>Acidithiobacillus</taxon>
    </lineage>
</organism>
<protein>
    <submittedName>
        <fullName evidence="1">Uncharacterized protein</fullName>
    </submittedName>
</protein>
<accession>A0A845UQT1</accession>
<comment type="caution">
    <text evidence="1">The sequence shown here is derived from an EMBL/GenBank/DDBJ whole genome shotgun (WGS) entry which is preliminary data.</text>
</comment>
<sequence length="136" mass="15697">MKSIPITDVSSLKNELNKYKMGKKLEIPRFNQLARMAYMGRLVMTPLDPEDPSCKSFLVHVQAPQGLAAHFIELDEDLQEGILILDSEQSMAMAGIMQAGVEERVRWYQALNARDFYFSAFYRPREERAQEKIPQE</sequence>
<dbReference type="AlphaFoldDB" id="A0A845UQT1"/>